<dbReference type="GO" id="GO:0007131">
    <property type="term" value="P:reciprocal meiotic recombination"/>
    <property type="evidence" value="ECO:0007669"/>
    <property type="project" value="TreeGrafter"/>
</dbReference>
<dbReference type="InParanoid" id="A0A1Y2AEG0"/>
<feature type="region of interest" description="Disordered" evidence="4">
    <location>
        <begin position="1"/>
        <end position="65"/>
    </location>
</feature>
<dbReference type="EMBL" id="MCFC01000128">
    <property type="protein sequence ID" value="ORY20670.1"/>
    <property type="molecule type" value="Genomic_DNA"/>
</dbReference>
<accession>A0A1Y2AEG0</accession>
<dbReference type="Pfam" id="PF00271">
    <property type="entry name" value="Helicase_C"/>
    <property type="match status" value="1"/>
</dbReference>
<dbReference type="GO" id="GO:0016787">
    <property type="term" value="F:hydrolase activity"/>
    <property type="evidence" value="ECO:0007669"/>
    <property type="project" value="UniProtKB-KW"/>
</dbReference>
<keyword evidence="1" id="KW-0547">Nucleotide-binding</keyword>
<dbReference type="GO" id="GO:0000724">
    <property type="term" value="P:double-strand break repair via homologous recombination"/>
    <property type="evidence" value="ECO:0007669"/>
    <property type="project" value="TreeGrafter"/>
</dbReference>
<dbReference type="InterPro" id="IPR049730">
    <property type="entry name" value="SNF2/RAD54-like_C"/>
</dbReference>
<keyword evidence="2" id="KW-0378">Hydrolase</keyword>
<sequence>MYTEGAPKRRLADFRTALPSPRNTDGVPGSCSEESDDDEPRPLTQAPLRPHDLNGESSHQVSTSVGRGGKIVYNVSRATGQAKYYVVQWRKPQQKKVKTWDGDAYLKVEGAGPGAKMVMYSEEGNIMATSRLAGLLPVEGCEMRIGPFDTECDREILENEFKASTAILNRPQSSRTSVPAPIYRPPTFVKAFKAPSQTHAPHSYAKDPVEDVLLRPTHIDRRTTTRDPGSSVGRTVAQSSFYAPKVKPIVIGETRTEEQRQKWGGALHDPEAEGAVIMQRPPEKHAMMMKTELRDVVLDPLLSEKMRDHQKEGVKFMYSCVMGLTSAEGQGCILADEMGLGKTMQTIALIWTLLRQCPFTNQRAVIGKALVVCPVTLVANWQKEFRKWLGPRRDLQVLAANATDDKVHAFTHNPSAQVLIIGYERLRKVAKSLASCQPPIDLIICDEGHRLKSNKKDNKTTRMFDALRTQRRIILSGTPVQNELSEYWAMVDFCCPGILGSYNNFNKHYEKPIMKSRSPGCSTEAREEGQAKAEELSRLSKEFVLRRTAAVLDNYLPPKHEYVVFVAPSALQIKILHELLKRGTALEVSEQKFAFGLIDFMRKISNSPMLIRMKTGADEPNDATALEKAKAIIPRDLNINDVTTSGKMFVLDRMVHTFWTTTKEKVVIVSNWTSTLDMIQNLCKLRKWPFLRLDGSTSTKQRQPFVDQFNRELRDQSFVFLLSAKAGGTGLNLIGASRLILFDSDWNPSTDLQAMARIHRDGQKHPVYIYRLLTTNTIDEKIYQRQIYKTALSDQMMDQEKRLPETKDSFTRAELQDIFTLNLRTDGCQTHDLLGCE</sequence>
<dbReference type="CDD" id="cd18793">
    <property type="entry name" value="SF2_C_SNF"/>
    <property type="match status" value="1"/>
</dbReference>
<dbReference type="Gene3D" id="3.40.50.10810">
    <property type="entry name" value="Tandem AAA-ATPase domain"/>
    <property type="match status" value="1"/>
</dbReference>
<evidence type="ECO:0000259" key="6">
    <source>
        <dbReference type="PROSITE" id="PS51194"/>
    </source>
</evidence>
<dbReference type="PANTHER" id="PTHR45629">
    <property type="entry name" value="SNF2/RAD54 FAMILY MEMBER"/>
    <property type="match status" value="1"/>
</dbReference>
<dbReference type="FunFam" id="3.40.50.10810:FF:000020">
    <property type="entry name" value="DNA repair and recombination protein RAD54B"/>
    <property type="match status" value="1"/>
</dbReference>
<evidence type="ECO:0000313" key="7">
    <source>
        <dbReference type="EMBL" id="ORY20670.1"/>
    </source>
</evidence>
<gene>
    <name evidence="7" type="ORF">BCR39DRAFT_488782</name>
</gene>
<dbReference type="GO" id="GO:0015616">
    <property type="term" value="F:DNA translocase activity"/>
    <property type="evidence" value="ECO:0007669"/>
    <property type="project" value="TreeGrafter"/>
</dbReference>
<dbReference type="SUPFAM" id="SSF52540">
    <property type="entry name" value="P-loop containing nucleoside triphosphate hydrolases"/>
    <property type="match status" value="2"/>
</dbReference>
<keyword evidence="8" id="KW-1185">Reference proteome</keyword>
<keyword evidence="3" id="KW-0067">ATP-binding</keyword>
<feature type="compositionally biased region" description="Basic and acidic residues" evidence="4">
    <location>
        <begin position="1"/>
        <end position="13"/>
    </location>
</feature>
<dbReference type="Gene3D" id="1.20.120.850">
    <property type="entry name" value="SWI2/SNF2 ATPases, N-terminal domain"/>
    <property type="match status" value="1"/>
</dbReference>
<evidence type="ECO:0000313" key="8">
    <source>
        <dbReference type="Proteomes" id="UP000193986"/>
    </source>
</evidence>
<dbReference type="PANTHER" id="PTHR45629:SF7">
    <property type="entry name" value="DNA EXCISION REPAIR PROTEIN ERCC-6-RELATED"/>
    <property type="match status" value="1"/>
</dbReference>
<evidence type="ECO:0000256" key="2">
    <source>
        <dbReference type="ARBA" id="ARBA00022801"/>
    </source>
</evidence>
<dbReference type="SMART" id="SM00490">
    <property type="entry name" value="HELICc"/>
    <property type="match status" value="1"/>
</dbReference>
<dbReference type="InterPro" id="IPR014001">
    <property type="entry name" value="Helicase_ATP-bd"/>
</dbReference>
<dbReference type="AlphaFoldDB" id="A0A1Y2AEG0"/>
<dbReference type="PROSITE" id="PS51192">
    <property type="entry name" value="HELICASE_ATP_BIND_1"/>
    <property type="match status" value="1"/>
</dbReference>
<comment type="caution">
    <text evidence="7">The sequence shown here is derived from an EMBL/GenBank/DDBJ whole genome shotgun (WGS) entry which is preliminary data.</text>
</comment>
<feature type="domain" description="Helicase ATP-binding" evidence="5">
    <location>
        <begin position="323"/>
        <end position="497"/>
    </location>
</feature>
<dbReference type="CDD" id="cd18004">
    <property type="entry name" value="DEXHc_RAD54"/>
    <property type="match status" value="1"/>
</dbReference>
<dbReference type="STRING" id="71784.A0A1Y2AEG0"/>
<evidence type="ECO:0000256" key="4">
    <source>
        <dbReference type="SAM" id="MobiDB-lite"/>
    </source>
</evidence>
<evidence type="ECO:0000259" key="5">
    <source>
        <dbReference type="PROSITE" id="PS51192"/>
    </source>
</evidence>
<dbReference type="SMART" id="SM00487">
    <property type="entry name" value="DEXDc"/>
    <property type="match status" value="1"/>
</dbReference>
<proteinExistence type="predicted"/>
<dbReference type="Pfam" id="PF00176">
    <property type="entry name" value="SNF2-rel_dom"/>
    <property type="match status" value="1"/>
</dbReference>
<dbReference type="OrthoDB" id="413460at2759"/>
<protein>
    <submittedName>
        <fullName evidence="7">SNF2 family N-terminal domain-domain-containing protein</fullName>
    </submittedName>
</protein>
<dbReference type="InterPro" id="IPR027417">
    <property type="entry name" value="P-loop_NTPase"/>
</dbReference>
<dbReference type="InterPro" id="IPR050496">
    <property type="entry name" value="SNF2_RAD54_helicase_repair"/>
</dbReference>
<evidence type="ECO:0000256" key="1">
    <source>
        <dbReference type="ARBA" id="ARBA00022741"/>
    </source>
</evidence>
<name>A0A1Y2AEG0_9TREE</name>
<evidence type="ECO:0000256" key="3">
    <source>
        <dbReference type="ARBA" id="ARBA00022840"/>
    </source>
</evidence>
<feature type="domain" description="Helicase C-terminal" evidence="6">
    <location>
        <begin position="653"/>
        <end position="809"/>
    </location>
</feature>
<dbReference type="InterPro" id="IPR038718">
    <property type="entry name" value="SNF2-like_sf"/>
</dbReference>
<reference evidence="7 8" key="1">
    <citation type="submission" date="2016-07" db="EMBL/GenBank/DDBJ databases">
        <title>Pervasive Adenine N6-methylation of Active Genes in Fungi.</title>
        <authorList>
            <consortium name="DOE Joint Genome Institute"/>
            <person name="Mondo S.J."/>
            <person name="Dannebaum R.O."/>
            <person name="Kuo R.C."/>
            <person name="Labutti K."/>
            <person name="Haridas S."/>
            <person name="Kuo A."/>
            <person name="Salamov A."/>
            <person name="Ahrendt S.R."/>
            <person name="Lipzen A."/>
            <person name="Sullivan W."/>
            <person name="Andreopoulos W.B."/>
            <person name="Clum A."/>
            <person name="Lindquist E."/>
            <person name="Daum C."/>
            <person name="Ramamoorthy G.K."/>
            <person name="Gryganskyi A."/>
            <person name="Culley D."/>
            <person name="Magnuson J.K."/>
            <person name="James T.Y."/>
            <person name="O'Malley M.A."/>
            <person name="Stajich J.E."/>
            <person name="Spatafora J.W."/>
            <person name="Visel A."/>
            <person name="Grigoriev I.V."/>
        </authorList>
    </citation>
    <scope>NUCLEOTIDE SEQUENCE [LARGE SCALE GENOMIC DNA]</scope>
    <source>
        <strain evidence="7 8">68-887.2</strain>
    </source>
</reference>
<dbReference type="PROSITE" id="PS51194">
    <property type="entry name" value="HELICASE_CTER"/>
    <property type="match status" value="1"/>
</dbReference>
<dbReference type="GO" id="GO:0005634">
    <property type="term" value="C:nucleus"/>
    <property type="evidence" value="ECO:0007669"/>
    <property type="project" value="TreeGrafter"/>
</dbReference>
<feature type="compositionally biased region" description="Polar residues" evidence="4">
    <location>
        <begin position="55"/>
        <end position="65"/>
    </location>
</feature>
<organism evidence="7 8">
    <name type="scientific">Naematelia encephala</name>
    <dbReference type="NCBI Taxonomy" id="71784"/>
    <lineage>
        <taxon>Eukaryota</taxon>
        <taxon>Fungi</taxon>
        <taxon>Dikarya</taxon>
        <taxon>Basidiomycota</taxon>
        <taxon>Agaricomycotina</taxon>
        <taxon>Tremellomycetes</taxon>
        <taxon>Tremellales</taxon>
        <taxon>Naemateliaceae</taxon>
        <taxon>Naematelia</taxon>
    </lineage>
</organism>
<feature type="non-terminal residue" evidence="7">
    <location>
        <position position="837"/>
    </location>
</feature>
<dbReference type="Gene3D" id="3.40.50.300">
    <property type="entry name" value="P-loop containing nucleotide triphosphate hydrolases"/>
    <property type="match status" value="1"/>
</dbReference>
<dbReference type="GO" id="GO:0005524">
    <property type="term" value="F:ATP binding"/>
    <property type="evidence" value="ECO:0007669"/>
    <property type="project" value="InterPro"/>
</dbReference>
<dbReference type="InterPro" id="IPR001650">
    <property type="entry name" value="Helicase_C-like"/>
</dbReference>
<dbReference type="InterPro" id="IPR000330">
    <property type="entry name" value="SNF2_N"/>
</dbReference>
<dbReference type="Proteomes" id="UP000193986">
    <property type="component" value="Unassembled WGS sequence"/>
</dbReference>